<organism evidence="14 15">
    <name type="scientific">Panagrellus redivivus</name>
    <name type="common">Microworm</name>
    <dbReference type="NCBI Taxonomy" id="6233"/>
    <lineage>
        <taxon>Eukaryota</taxon>
        <taxon>Metazoa</taxon>
        <taxon>Ecdysozoa</taxon>
        <taxon>Nematoda</taxon>
        <taxon>Chromadorea</taxon>
        <taxon>Rhabditida</taxon>
        <taxon>Tylenchina</taxon>
        <taxon>Panagrolaimomorpha</taxon>
        <taxon>Panagrolaimoidea</taxon>
        <taxon>Panagrolaimidae</taxon>
        <taxon>Panagrellus</taxon>
    </lineage>
</organism>
<dbReference type="InterPro" id="IPR037518">
    <property type="entry name" value="MPN"/>
</dbReference>
<dbReference type="CDD" id="cd08069">
    <property type="entry name" value="MPN_RPN11_CSN5"/>
    <property type="match status" value="1"/>
</dbReference>
<dbReference type="PROSITE" id="PS50249">
    <property type="entry name" value="MPN"/>
    <property type="match status" value="1"/>
</dbReference>
<dbReference type="FunFam" id="3.40.140.10:FF:000203">
    <property type="entry name" value="COP9 signalosome complex subunit 5"/>
    <property type="match status" value="1"/>
</dbReference>
<evidence type="ECO:0000313" key="14">
    <source>
        <dbReference type="Proteomes" id="UP000492821"/>
    </source>
</evidence>
<name>A0A7E4UZR9_PANRE</name>
<reference evidence="15" key="2">
    <citation type="submission" date="2020-10" db="UniProtKB">
        <authorList>
            <consortium name="WormBaseParasite"/>
        </authorList>
    </citation>
    <scope>IDENTIFICATION</scope>
</reference>
<keyword evidence="8" id="KW-0736">Signalosome</keyword>
<keyword evidence="7" id="KW-0479">Metal-binding</keyword>
<dbReference type="PANTHER" id="PTHR10410">
    <property type="entry name" value="EUKARYOTIC TRANSLATION INITIATION FACTOR 3 -RELATED"/>
    <property type="match status" value="1"/>
</dbReference>
<keyword evidence="9" id="KW-0378">Hydrolase</keyword>
<evidence type="ECO:0000256" key="9">
    <source>
        <dbReference type="ARBA" id="ARBA00022801"/>
    </source>
</evidence>
<reference evidence="14" key="1">
    <citation type="journal article" date="2013" name="Genetics">
        <title>The draft genome and transcriptome of Panagrellus redivivus are shaped by the harsh demands of a free-living lifestyle.</title>
        <authorList>
            <person name="Srinivasan J."/>
            <person name="Dillman A.R."/>
            <person name="Macchietto M.G."/>
            <person name="Heikkinen L."/>
            <person name="Lakso M."/>
            <person name="Fracchia K.M."/>
            <person name="Antoshechkin I."/>
            <person name="Mortazavi A."/>
            <person name="Wong G."/>
            <person name="Sternberg P.W."/>
        </authorList>
    </citation>
    <scope>NUCLEOTIDE SEQUENCE [LARGE SCALE GENOMIC DNA]</scope>
    <source>
        <strain evidence="14">MT8872</strain>
    </source>
</reference>
<evidence type="ECO:0000256" key="1">
    <source>
        <dbReference type="ARBA" id="ARBA00004123"/>
    </source>
</evidence>
<evidence type="ECO:0000256" key="2">
    <source>
        <dbReference type="ARBA" id="ARBA00004496"/>
    </source>
</evidence>
<evidence type="ECO:0000256" key="5">
    <source>
        <dbReference type="ARBA" id="ARBA00022490"/>
    </source>
</evidence>
<keyword evidence="12" id="KW-0539">Nucleus</keyword>
<feature type="domain" description="MPN" evidence="13">
    <location>
        <begin position="58"/>
        <end position="195"/>
    </location>
</feature>
<dbReference type="Gene3D" id="3.40.140.10">
    <property type="entry name" value="Cytidine Deaminase, domain 2"/>
    <property type="match status" value="1"/>
</dbReference>
<evidence type="ECO:0000256" key="12">
    <source>
        <dbReference type="ARBA" id="ARBA00023242"/>
    </source>
</evidence>
<dbReference type="SMART" id="SM00232">
    <property type="entry name" value="JAB_MPN"/>
    <property type="match status" value="1"/>
</dbReference>
<sequence>MSEVTVDANMTSEEAFKKFQTDNDIQLLDEPYKFNAEVNTELRVAKPWRDDAKYFRHVQISTIALLKMITHARSGGEIEIMGMLQGQIKENTFIVSDVFALPVEGTETRVNAQTEAYEYMSKYAELYNKAGYKEQVVGWYHSHPGYGCWLSGIDVSTQALNQQFTEPFLAIVVDPTQTLSSGKVDLGAFRTFPEGESSNMTAAMPDKYIPMNKVDDYGHHSSRYYQLETSYYMSSMDTKLMKYFWNSYWVQAVSGNKLASITGYLSSQLKNIAKTCREVNRESKTGDLRATRMVTRAGEDSRKLIGEVTSGLLQEYFKRSFTDTKNGGGNPAV</sequence>
<evidence type="ECO:0000256" key="3">
    <source>
        <dbReference type="ARBA" id="ARBA00006008"/>
    </source>
</evidence>
<evidence type="ECO:0000256" key="7">
    <source>
        <dbReference type="ARBA" id="ARBA00022723"/>
    </source>
</evidence>
<keyword evidence="11" id="KW-0482">Metalloprotease</keyword>
<keyword evidence="5" id="KW-0963">Cytoplasm</keyword>
<keyword evidence="14" id="KW-1185">Reference proteome</keyword>
<evidence type="ECO:0000313" key="15">
    <source>
        <dbReference type="WBParaSite" id="Pan_g14818.t1"/>
    </source>
</evidence>
<dbReference type="GO" id="GO:0008180">
    <property type="term" value="C:COP9 signalosome"/>
    <property type="evidence" value="ECO:0007669"/>
    <property type="project" value="UniProtKB-KW"/>
</dbReference>
<comment type="similarity">
    <text evidence="3">Belongs to the peptidase M67A family. CSN5 subfamily.</text>
</comment>
<comment type="subcellular location">
    <subcellularLocation>
        <location evidence="2">Cytoplasm</location>
    </subcellularLocation>
    <subcellularLocation>
        <location evidence="1">Nucleus</location>
    </subcellularLocation>
</comment>
<accession>A0A7E4UZR9</accession>
<dbReference type="GO" id="GO:0005737">
    <property type="term" value="C:cytoplasm"/>
    <property type="evidence" value="ECO:0007669"/>
    <property type="project" value="UniProtKB-SubCell"/>
</dbReference>
<dbReference type="Pfam" id="PF01398">
    <property type="entry name" value="JAB"/>
    <property type="match status" value="1"/>
</dbReference>
<dbReference type="SUPFAM" id="SSF102712">
    <property type="entry name" value="JAB1/MPN domain"/>
    <property type="match status" value="1"/>
</dbReference>
<keyword evidence="6" id="KW-0645">Protease</keyword>
<protein>
    <recommendedName>
        <fullName evidence="4">COP9 signalosome complex subunit 5</fullName>
    </recommendedName>
</protein>
<dbReference type="GO" id="GO:0046872">
    <property type="term" value="F:metal ion binding"/>
    <property type="evidence" value="ECO:0007669"/>
    <property type="project" value="UniProtKB-KW"/>
</dbReference>
<evidence type="ECO:0000259" key="13">
    <source>
        <dbReference type="PROSITE" id="PS50249"/>
    </source>
</evidence>
<evidence type="ECO:0000256" key="4">
    <source>
        <dbReference type="ARBA" id="ARBA00014880"/>
    </source>
</evidence>
<proteinExistence type="inferred from homology"/>
<evidence type="ECO:0000256" key="6">
    <source>
        <dbReference type="ARBA" id="ARBA00022670"/>
    </source>
</evidence>
<keyword evidence="10" id="KW-0862">Zinc</keyword>
<dbReference type="GO" id="GO:0006508">
    <property type="term" value="P:proteolysis"/>
    <property type="evidence" value="ECO:0007669"/>
    <property type="project" value="UniProtKB-KW"/>
</dbReference>
<dbReference type="GO" id="GO:0008237">
    <property type="term" value="F:metallopeptidase activity"/>
    <property type="evidence" value="ECO:0007669"/>
    <property type="project" value="UniProtKB-KW"/>
</dbReference>
<dbReference type="WBParaSite" id="Pan_g14818.t1">
    <property type="protein sequence ID" value="Pan_g14818.t1"/>
    <property type="gene ID" value="Pan_g14818"/>
</dbReference>
<evidence type="ECO:0000256" key="11">
    <source>
        <dbReference type="ARBA" id="ARBA00023049"/>
    </source>
</evidence>
<dbReference type="InterPro" id="IPR000555">
    <property type="entry name" value="JAMM/MPN+_dom"/>
</dbReference>
<dbReference type="AlphaFoldDB" id="A0A7E4UZR9"/>
<evidence type="ECO:0000256" key="8">
    <source>
        <dbReference type="ARBA" id="ARBA00022790"/>
    </source>
</evidence>
<dbReference type="InterPro" id="IPR050242">
    <property type="entry name" value="JAMM_MPN+_peptidase_M67A"/>
</dbReference>
<evidence type="ECO:0000256" key="10">
    <source>
        <dbReference type="ARBA" id="ARBA00022833"/>
    </source>
</evidence>
<dbReference type="Proteomes" id="UP000492821">
    <property type="component" value="Unassembled WGS sequence"/>
</dbReference>